<comment type="caution">
    <text evidence="3">The sequence shown here is derived from an EMBL/GenBank/DDBJ whole genome shotgun (WGS) entry which is preliminary data.</text>
</comment>
<organism evidence="3 4">
    <name type="scientific">Membranihabitans marinus</name>
    <dbReference type="NCBI Taxonomy" id="1227546"/>
    <lineage>
        <taxon>Bacteria</taxon>
        <taxon>Pseudomonadati</taxon>
        <taxon>Bacteroidota</taxon>
        <taxon>Saprospiria</taxon>
        <taxon>Saprospirales</taxon>
        <taxon>Saprospiraceae</taxon>
        <taxon>Membranihabitans</taxon>
    </lineage>
</organism>
<dbReference type="InterPro" id="IPR052177">
    <property type="entry name" value="Divisome_Glycosyl_Hydrolase"/>
</dbReference>
<accession>A0A953HWB3</accession>
<dbReference type="AlphaFoldDB" id="A0A953HWB3"/>
<dbReference type="SUPFAM" id="SSF51445">
    <property type="entry name" value="(Trans)glycosidases"/>
    <property type="match status" value="1"/>
</dbReference>
<evidence type="ECO:0000313" key="4">
    <source>
        <dbReference type="Proteomes" id="UP000753961"/>
    </source>
</evidence>
<keyword evidence="1" id="KW-0732">Signal</keyword>
<name>A0A953HWB3_9BACT</name>
<feature type="domain" description="Glycosyl hydrolase-like 10" evidence="2">
    <location>
        <begin position="44"/>
        <end position="339"/>
    </location>
</feature>
<evidence type="ECO:0000259" key="2">
    <source>
        <dbReference type="Pfam" id="PF02638"/>
    </source>
</evidence>
<dbReference type="Pfam" id="PF02638">
    <property type="entry name" value="GHL10"/>
    <property type="match status" value="1"/>
</dbReference>
<dbReference type="PANTHER" id="PTHR43405">
    <property type="entry name" value="GLYCOSYL HYDROLASE DIGH"/>
    <property type="match status" value="1"/>
</dbReference>
<sequence>MINQLVRLGILILMIYCLNSCSKDEMPVPEPPVEEPTLLYPKKEMRGVWMATVWGLDWPQGNYDVETQKKLYTDYLDQFEQLNINAIFFQVKGMGDAFYDSPYEPWSANITGTRGMDPGYDLLTFLIDEAHERNIEFHAWMNPYRIATRAGAGNSYPALHPSVKPEWVVSHEKIQIYNPALPEVRQRLVDIVKDMITKFDVDGIHFDDYFYPSPSAAGQMKSDQADYEKYGSEYSSIEDFRRANVDKAIKGVYDIIVETKPEVVFSVAPAPSHNYNYNTLFADVRKWCKEGWLDLVIPQLYQEIGNPYNDFQANLSWWTQYSYETTLMVGHGYYKFGAPSAPAAFQSTKELADQFELTRRNRKSVGNVLYSAQYIPRNNIGITDRLAGIFERPSVIPFMGRSVLAEPKPATNVRVEGNTLKWNTSGPVRSVVYYFSDLEKQGQVIAVTEKDELDITSSGYYSVSVIDAENKESEPSEVVEN</sequence>
<evidence type="ECO:0000313" key="3">
    <source>
        <dbReference type="EMBL" id="MBY5959425.1"/>
    </source>
</evidence>
<dbReference type="EMBL" id="JAHVHU010000014">
    <property type="protein sequence ID" value="MBY5959425.1"/>
    <property type="molecule type" value="Genomic_DNA"/>
</dbReference>
<gene>
    <name evidence="3" type="ORF">KUV50_14840</name>
</gene>
<dbReference type="InterPro" id="IPR003790">
    <property type="entry name" value="GHL10"/>
</dbReference>
<protein>
    <submittedName>
        <fullName evidence="3">Family 10 glycosylhydrolase</fullName>
    </submittedName>
</protein>
<dbReference type="Gene3D" id="3.20.20.80">
    <property type="entry name" value="Glycosidases"/>
    <property type="match status" value="1"/>
</dbReference>
<dbReference type="PANTHER" id="PTHR43405:SF1">
    <property type="entry name" value="GLYCOSYL HYDROLASE DIGH"/>
    <property type="match status" value="1"/>
</dbReference>
<dbReference type="InterPro" id="IPR017853">
    <property type="entry name" value="GH"/>
</dbReference>
<dbReference type="RefSeq" id="WP_222580963.1">
    <property type="nucleotide sequence ID" value="NZ_JAHVHU010000014.1"/>
</dbReference>
<proteinExistence type="predicted"/>
<evidence type="ECO:0000256" key="1">
    <source>
        <dbReference type="ARBA" id="ARBA00022729"/>
    </source>
</evidence>
<dbReference type="Proteomes" id="UP000753961">
    <property type="component" value="Unassembled WGS sequence"/>
</dbReference>
<reference evidence="3" key="1">
    <citation type="submission" date="2021-06" db="EMBL/GenBank/DDBJ databases">
        <title>44 bacteria genomes isolated from Dapeng, Shenzhen.</title>
        <authorList>
            <person name="Zheng W."/>
            <person name="Yu S."/>
            <person name="Huang Y."/>
        </authorList>
    </citation>
    <scope>NUCLEOTIDE SEQUENCE</scope>
    <source>
        <strain evidence="3">DP5N28-2</strain>
    </source>
</reference>
<keyword evidence="4" id="KW-1185">Reference proteome</keyword>